<evidence type="ECO:0000259" key="5">
    <source>
        <dbReference type="Pfam" id="PF00496"/>
    </source>
</evidence>
<evidence type="ECO:0000256" key="4">
    <source>
        <dbReference type="SAM" id="SignalP"/>
    </source>
</evidence>
<dbReference type="InterPro" id="IPR000914">
    <property type="entry name" value="SBP_5_dom"/>
</dbReference>
<evidence type="ECO:0000256" key="2">
    <source>
        <dbReference type="ARBA" id="ARBA00005695"/>
    </source>
</evidence>
<feature type="signal peptide" evidence="4">
    <location>
        <begin position="1"/>
        <end position="34"/>
    </location>
</feature>
<feature type="domain" description="Solute-binding protein family 5" evidence="5">
    <location>
        <begin position="80"/>
        <end position="440"/>
    </location>
</feature>
<dbReference type="Proteomes" id="UP001239909">
    <property type="component" value="Unassembled WGS sequence"/>
</dbReference>
<evidence type="ECO:0000256" key="1">
    <source>
        <dbReference type="ARBA" id="ARBA00004418"/>
    </source>
</evidence>
<dbReference type="PANTHER" id="PTHR30290:SF38">
    <property type="entry name" value="D,D-DIPEPTIDE-BINDING PERIPLASMIC PROTEIN DDPA-RELATED"/>
    <property type="match status" value="1"/>
</dbReference>
<dbReference type="InterPro" id="IPR039424">
    <property type="entry name" value="SBP_5"/>
</dbReference>
<protein>
    <submittedName>
        <fullName evidence="6">ABC transporter substrate-binding protein</fullName>
    </submittedName>
</protein>
<dbReference type="PIRSF" id="PIRSF002741">
    <property type="entry name" value="MppA"/>
    <property type="match status" value="1"/>
</dbReference>
<reference evidence="6 7" key="1">
    <citation type="submission" date="2023-04" db="EMBL/GenBank/DDBJ databases">
        <title>Marinoamorphus aggregata gen. nov., sp. Nov., isolate from tissue of brittle star Ophioplocus japonicus.</title>
        <authorList>
            <person name="Kawano K."/>
            <person name="Sawayama S."/>
            <person name="Nakagawa S."/>
        </authorList>
    </citation>
    <scope>NUCLEOTIDE SEQUENCE [LARGE SCALE GENOMIC DNA]</scope>
    <source>
        <strain evidence="6 7">NKW23</strain>
    </source>
</reference>
<gene>
    <name evidence="6" type="ORF">LNKW23_42390</name>
</gene>
<keyword evidence="7" id="KW-1185">Reference proteome</keyword>
<dbReference type="EMBL" id="BSYI01000049">
    <property type="protein sequence ID" value="GMG85023.1"/>
    <property type="molecule type" value="Genomic_DNA"/>
</dbReference>
<comment type="caution">
    <text evidence="6">The sequence shown here is derived from an EMBL/GenBank/DDBJ whole genome shotgun (WGS) entry which is preliminary data.</text>
</comment>
<evidence type="ECO:0000313" key="7">
    <source>
        <dbReference type="Proteomes" id="UP001239909"/>
    </source>
</evidence>
<dbReference type="CDD" id="cd08517">
    <property type="entry name" value="PBP2_NikA_DppA_OppA_like_13"/>
    <property type="match status" value="1"/>
</dbReference>
<dbReference type="SUPFAM" id="SSF53850">
    <property type="entry name" value="Periplasmic binding protein-like II"/>
    <property type="match status" value="1"/>
</dbReference>
<feature type="chain" id="PRO_5047088693" evidence="4">
    <location>
        <begin position="35"/>
        <end position="534"/>
    </location>
</feature>
<dbReference type="InterPro" id="IPR030678">
    <property type="entry name" value="Peptide/Ni-bd"/>
</dbReference>
<dbReference type="Pfam" id="PF00496">
    <property type="entry name" value="SBP_bac_5"/>
    <property type="match status" value="1"/>
</dbReference>
<dbReference type="Gene3D" id="3.40.190.10">
    <property type="entry name" value="Periplasmic binding protein-like II"/>
    <property type="match status" value="1"/>
</dbReference>
<dbReference type="PANTHER" id="PTHR30290">
    <property type="entry name" value="PERIPLASMIC BINDING COMPONENT OF ABC TRANSPORTER"/>
    <property type="match status" value="1"/>
</dbReference>
<evidence type="ECO:0000256" key="3">
    <source>
        <dbReference type="ARBA" id="ARBA00022729"/>
    </source>
</evidence>
<accession>A0ABQ6LSH8</accession>
<keyword evidence="3 4" id="KW-0732">Signal</keyword>
<name>A0ABQ6LSH8_9RHOB</name>
<evidence type="ECO:0000313" key="6">
    <source>
        <dbReference type="EMBL" id="GMG85023.1"/>
    </source>
</evidence>
<comment type="similarity">
    <text evidence="2">Belongs to the bacterial solute-binding protein 5 family.</text>
</comment>
<proteinExistence type="inferred from homology"/>
<comment type="subcellular location">
    <subcellularLocation>
        <location evidence="1">Periplasm</location>
    </subcellularLocation>
</comment>
<dbReference type="Gene3D" id="3.10.105.10">
    <property type="entry name" value="Dipeptide-binding Protein, Domain 3"/>
    <property type="match status" value="1"/>
</dbReference>
<sequence length="534" mass="59292">MFRPLDAYRHRLGSIALAAMLAVVPLTHPPAADAAEGGTVVVAMQSEPPTLTSAFNPAGFAGVVSTKVLEGLLTYDFDLTPQPSLAESWELSDDGLTYTFNLRKGVRWHDGEPFTAADVVFSLNEVWRELNPRGRTIFAKVTDVSAPDDHTVVITVSEPSPAIMKSLSSYGAQVLPEHIYAGTDITANPANDAPIGTGPYKFVEWQRGDYTRYARNDDYWAEGKPHLDELVFRYINDAGSRAAAMEAGEAQLATFNPVPLNDVERLRETGFLEVETRGYEYLSPIFLIEFNQRGEYLGNRDVRRALAMAVNKDFIVDVVWYGYGKVANSPVPSTHGDLHVASDGYGFDVGAANALLDEAGFPRGDDGMRFSLSIDYSPYAETIPRTAEYLRQAWKAVGVDLVLRSQDIPTLLRRVFTDYDFDMHLNFYYAMPDPTIGVQRLYWSKNIRKGVPFANAHGYSDPRMDEVLEAAQFENDPAVRKELYAEMQAIAHRDMPVLQLFEMKFVTLANVKVTGHTVGAEGPYGSWADLELVD</sequence>
<dbReference type="RefSeq" id="WP_285674246.1">
    <property type="nucleotide sequence ID" value="NZ_BSYI01000049.1"/>
</dbReference>
<organism evidence="6 7">
    <name type="scientific">Paralimibaculum aggregatum</name>
    <dbReference type="NCBI Taxonomy" id="3036245"/>
    <lineage>
        <taxon>Bacteria</taxon>
        <taxon>Pseudomonadati</taxon>
        <taxon>Pseudomonadota</taxon>
        <taxon>Alphaproteobacteria</taxon>
        <taxon>Rhodobacterales</taxon>
        <taxon>Paracoccaceae</taxon>
        <taxon>Paralimibaculum</taxon>
    </lineage>
</organism>